<dbReference type="GeneID" id="41996203"/>
<organism evidence="2 3">
    <name type="scientific">Fusarium coffeatum</name>
    <dbReference type="NCBI Taxonomy" id="231269"/>
    <lineage>
        <taxon>Eukaryota</taxon>
        <taxon>Fungi</taxon>
        <taxon>Dikarya</taxon>
        <taxon>Ascomycota</taxon>
        <taxon>Pezizomycotina</taxon>
        <taxon>Sordariomycetes</taxon>
        <taxon>Hypocreomycetidae</taxon>
        <taxon>Hypocreales</taxon>
        <taxon>Nectriaceae</taxon>
        <taxon>Fusarium</taxon>
        <taxon>Fusarium incarnatum-equiseti species complex</taxon>
    </lineage>
</organism>
<dbReference type="Proteomes" id="UP000253153">
    <property type="component" value="Unassembled WGS sequence"/>
</dbReference>
<evidence type="ECO:0000313" key="2">
    <source>
        <dbReference type="EMBL" id="RBR16849.1"/>
    </source>
</evidence>
<sequence>MNEEAIRQMEASLAALEKNIAAMEKNIADAQREAAAMRQILNNTTGSRTAMDKALDDMLAQVEKGRQARDGTSHLGDR</sequence>
<keyword evidence="3" id="KW-1185">Reference proteome</keyword>
<dbReference type="AlphaFoldDB" id="A0A366RI96"/>
<reference evidence="2 3" key="1">
    <citation type="submission" date="2018-06" db="EMBL/GenBank/DDBJ databases">
        <title>Fusarium incarnatum-equiseti species complex species 28.</title>
        <authorList>
            <person name="Gardiner D.M."/>
        </authorList>
    </citation>
    <scope>NUCLEOTIDE SEQUENCE [LARGE SCALE GENOMIC DNA]</scope>
    <source>
        <strain evidence="2 3">FIESC_28</strain>
    </source>
</reference>
<evidence type="ECO:0000256" key="1">
    <source>
        <dbReference type="SAM" id="Coils"/>
    </source>
</evidence>
<gene>
    <name evidence="2" type="ORF">FIESC28_06764</name>
</gene>
<evidence type="ECO:0000313" key="3">
    <source>
        <dbReference type="Proteomes" id="UP000253153"/>
    </source>
</evidence>
<comment type="caution">
    <text evidence="2">The sequence shown here is derived from an EMBL/GenBank/DDBJ whole genome shotgun (WGS) entry which is preliminary data.</text>
</comment>
<protein>
    <submittedName>
        <fullName evidence="2">Uncharacterized protein</fullName>
    </submittedName>
</protein>
<keyword evidence="1" id="KW-0175">Coiled coil</keyword>
<name>A0A366RI96_9HYPO</name>
<dbReference type="RefSeq" id="XP_031015016.1">
    <property type="nucleotide sequence ID" value="XM_031160907.1"/>
</dbReference>
<feature type="coiled-coil region" evidence="1">
    <location>
        <begin position="6"/>
        <end position="40"/>
    </location>
</feature>
<dbReference type="EMBL" id="QKXC01000138">
    <property type="protein sequence ID" value="RBR16849.1"/>
    <property type="molecule type" value="Genomic_DNA"/>
</dbReference>
<proteinExistence type="predicted"/>
<accession>A0A366RI96</accession>